<dbReference type="EMBL" id="BK016176">
    <property type="protein sequence ID" value="DAG00036.1"/>
    <property type="molecule type" value="Genomic_DNA"/>
</dbReference>
<evidence type="ECO:0008006" key="2">
    <source>
        <dbReference type="Google" id="ProtNLM"/>
    </source>
</evidence>
<proteinExistence type="predicted"/>
<evidence type="ECO:0000313" key="1">
    <source>
        <dbReference type="EMBL" id="DAG00036.1"/>
    </source>
</evidence>
<accession>A0A8S5V013</accession>
<dbReference type="Pfam" id="PF09693">
    <property type="entry name" value="Phage_XkdX"/>
    <property type="match status" value="1"/>
</dbReference>
<reference evidence="1" key="1">
    <citation type="journal article" date="2021" name="Proc. Natl. Acad. Sci. U.S.A.">
        <title>A Catalog of Tens of Thousands of Viruses from Human Metagenomes Reveals Hidden Associations with Chronic Diseases.</title>
        <authorList>
            <person name="Tisza M.J."/>
            <person name="Buck C.B."/>
        </authorList>
    </citation>
    <scope>NUCLEOTIDE SEQUENCE</scope>
    <source>
        <strain evidence="1">CtBeL15</strain>
    </source>
</reference>
<organism evidence="1">
    <name type="scientific">Siphoviridae sp. ctBeL15</name>
    <dbReference type="NCBI Taxonomy" id="2825374"/>
    <lineage>
        <taxon>Viruses</taxon>
        <taxon>Duplodnaviria</taxon>
        <taxon>Heunggongvirae</taxon>
        <taxon>Uroviricota</taxon>
        <taxon>Caudoviricetes</taxon>
    </lineage>
</organism>
<protein>
    <recommendedName>
        <fullName evidence="2">XkdX family protein</fullName>
    </recommendedName>
</protein>
<name>A0A8S5V013_9CAUD</name>
<dbReference type="InterPro" id="IPR010022">
    <property type="entry name" value="XkdX"/>
</dbReference>
<sequence>MKEKIKAWYKFGLWTKGMVRSAVVKTVLTAAEYQEIIGEEYGEA</sequence>